<accession>A0ABV7HV94</accession>
<sequence>MASTPIIATLLKGMAMGAADVVPGVSGGTIAFITGIYERLLAALKSFTPAALLVLKREGWRPFWAYVDATFLCALFGGILLSIATLAHGIEFALAEYPLQVWGFFSGLILASTIYIGRQLHWRALVVLVAFCVGALAAIWLGSVKPVNIPINTLTIFAAGAIAICAMILPGISGSFLLLIMGVYPVIIAAVTEFNLKLLLTFMGGCVVGLLLFSHLLHWFLQRYRQPTLAFLCGVLAGSLSIVWPWKHAVVTVVDRHGETVPLVQRNLMPWDYESITGVSSAWPGVLTLFVVAVVMVFALEYGARRLQLKRAANAA</sequence>
<comment type="caution">
    <text evidence="2">The sequence shown here is derived from an EMBL/GenBank/DDBJ whole genome shotgun (WGS) entry which is preliminary data.</text>
</comment>
<feature type="transmembrane region" description="Helical" evidence="1">
    <location>
        <begin position="124"/>
        <end position="143"/>
    </location>
</feature>
<proteinExistence type="predicted"/>
<keyword evidence="1" id="KW-0812">Transmembrane</keyword>
<dbReference type="Proteomes" id="UP001595548">
    <property type="component" value="Unassembled WGS sequence"/>
</dbReference>
<feature type="transmembrane region" description="Helical" evidence="1">
    <location>
        <begin position="21"/>
        <end position="42"/>
    </location>
</feature>
<name>A0ABV7HV94_9GAMM</name>
<dbReference type="RefSeq" id="WP_382416362.1">
    <property type="nucleotide sequence ID" value="NZ_AP031500.1"/>
</dbReference>
<dbReference type="InterPro" id="IPR007163">
    <property type="entry name" value="VCA0040-like"/>
</dbReference>
<reference evidence="3" key="1">
    <citation type="journal article" date="2019" name="Int. J. Syst. Evol. Microbiol.">
        <title>The Global Catalogue of Microorganisms (GCM) 10K type strain sequencing project: providing services to taxonomists for standard genome sequencing and annotation.</title>
        <authorList>
            <consortium name="The Broad Institute Genomics Platform"/>
            <consortium name="The Broad Institute Genome Sequencing Center for Infectious Disease"/>
            <person name="Wu L."/>
            <person name="Ma J."/>
        </authorList>
    </citation>
    <scope>NUCLEOTIDE SEQUENCE [LARGE SCALE GENOMIC DNA]</scope>
    <source>
        <strain evidence="3">KCTC 52141</strain>
    </source>
</reference>
<keyword evidence="1" id="KW-1133">Transmembrane helix</keyword>
<evidence type="ECO:0000313" key="3">
    <source>
        <dbReference type="Proteomes" id="UP001595548"/>
    </source>
</evidence>
<gene>
    <name evidence="2" type="ORF">ACFOEB_10285</name>
</gene>
<dbReference type="PANTHER" id="PTHR37308">
    <property type="entry name" value="INTEGRAL MEMBRANE PROTEIN"/>
    <property type="match status" value="1"/>
</dbReference>
<dbReference type="PANTHER" id="PTHR37308:SF1">
    <property type="entry name" value="POLYPRENYL-PHOSPHATE TRANSPORTER"/>
    <property type="match status" value="1"/>
</dbReference>
<keyword evidence="1" id="KW-0472">Membrane</keyword>
<feature type="transmembrane region" description="Helical" evidence="1">
    <location>
        <begin position="176"/>
        <end position="192"/>
    </location>
</feature>
<protein>
    <submittedName>
        <fullName evidence="2">DUF368 domain-containing protein</fullName>
    </submittedName>
</protein>
<feature type="transmembrane region" description="Helical" evidence="1">
    <location>
        <begin position="228"/>
        <end position="246"/>
    </location>
</feature>
<feature type="transmembrane region" description="Helical" evidence="1">
    <location>
        <begin position="63"/>
        <end position="87"/>
    </location>
</feature>
<feature type="transmembrane region" description="Helical" evidence="1">
    <location>
        <begin position="198"/>
        <end position="221"/>
    </location>
</feature>
<organism evidence="2 3">
    <name type="scientific">Gilvimarinus japonicus</name>
    <dbReference type="NCBI Taxonomy" id="1796469"/>
    <lineage>
        <taxon>Bacteria</taxon>
        <taxon>Pseudomonadati</taxon>
        <taxon>Pseudomonadota</taxon>
        <taxon>Gammaproteobacteria</taxon>
        <taxon>Cellvibrionales</taxon>
        <taxon>Cellvibrionaceae</taxon>
        <taxon>Gilvimarinus</taxon>
    </lineage>
</organism>
<evidence type="ECO:0000256" key="1">
    <source>
        <dbReference type="SAM" id="Phobius"/>
    </source>
</evidence>
<evidence type="ECO:0000313" key="2">
    <source>
        <dbReference type="EMBL" id="MFC3155587.1"/>
    </source>
</evidence>
<feature type="transmembrane region" description="Helical" evidence="1">
    <location>
        <begin position="149"/>
        <end position="169"/>
    </location>
</feature>
<dbReference type="Pfam" id="PF04018">
    <property type="entry name" value="VCA0040-like"/>
    <property type="match status" value="1"/>
</dbReference>
<feature type="transmembrane region" description="Helical" evidence="1">
    <location>
        <begin position="282"/>
        <end position="302"/>
    </location>
</feature>
<keyword evidence="3" id="KW-1185">Reference proteome</keyword>
<feature type="transmembrane region" description="Helical" evidence="1">
    <location>
        <begin position="99"/>
        <end position="117"/>
    </location>
</feature>
<dbReference type="EMBL" id="JBHRTL010000006">
    <property type="protein sequence ID" value="MFC3155587.1"/>
    <property type="molecule type" value="Genomic_DNA"/>
</dbReference>